<dbReference type="AlphaFoldDB" id="A0A1A5YHG5"/>
<evidence type="ECO:0000313" key="3">
    <source>
        <dbReference type="Proteomes" id="UP000092024"/>
    </source>
</evidence>
<comment type="caution">
    <text evidence="2">The sequence shown here is derived from an EMBL/GenBank/DDBJ whole genome shotgun (WGS) entry which is preliminary data.</text>
</comment>
<keyword evidence="3" id="KW-1185">Reference proteome</keyword>
<name>A0A1A5YHG5_9BACL</name>
<evidence type="ECO:0000256" key="1">
    <source>
        <dbReference type="SAM" id="SignalP"/>
    </source>
</evidence>
<reference evidence="2 3" key="1">
    <citation type="submission" date="2016-05" db="EMBL/GenBank/DDBJ databases">
        <title>Paenibacillus oryzae. sp. nov., isolated from the rice root.</title>
        <authorList>
            <person name="Zhang J."/>
            <person name="Zhang X."/>
        </authorList>
    </citation>
    <scope>NUCLEOTIDE SEQUENCE [LARGE SCALE GENOMIC DNA]</scope>
    <source>
        <strain evidence="2 3">1DrF-4</strain>
    </source>
</reference>
<sequence>MSKKNRTRIIAASIAASLMLSLMAPYVSAEADSSDDLPVSAPVYALSETPLESQAKEWIGALAEEGGKTSPFAAWKNATLETSPIGPGTHSWIVLVKKKAETLGYLVIHAKEEGGFQLGEYGTGEWPLFNEHSLKLSGIQLQPIIKARSERVYIHPLLNAWRVTDGATVHYMDAITGEMLPADDDRWDKQRAQAENSAVGEKRAGTADAHGKLAASLAVPSFNPYETLPWLTRKPLKLDGPDKLAAVLNDLTKEQKMRYTTLSFDNAYRAVWSVVGFNKWSDNQIYVALDSDEQGADRRYIPAEWLLAIGDFYK</sequence>
<keyword evidence="1" id="KW-0732">Signal</keyword>
<organism evidence="2 3">
    <name type="scientific">Paenibacillus oryzae</name>
    <dbReference type="NCBI Taxonomy" id="1844972"/>
    <lineage>
        <taxon>Bacteria</taxon>
        <taxon>Bacillati</taxon>
        <taxon>Bacillota</taxon>
        <taxon>Bacilli</taxon>
        <taxon>Bacillales</taxon>
        <taxon>Paenibacillaceae</taxon>
        <taxon>Paenibacillus</taxon>
    </lineage>
</organism>
<dbReference type="Proteomes" id="UP000092024">
    <property type="component" value="Unassembled WGS sequence"/>
</dbReference>
<feature type="chain" id="PRO_5038551535" evidence="1">
    <location>
        <begin position="30"/>
        <end position="314"/>
    </location>
</feature>
<accession>A0A1A5YHG5</accession>
<dbReference type="RefSeq" id="WP_068684310.1">
    <property type="nucleotide sequence ID" value="NZ_LYPA01000064.1"/>
</dbReference>
<evidence type="ECO:0000313" key="2">
    <source>
        <dbReference type="EMBL" id="OBR65032.1"/>
    </source>
</evidence>
<dbReference type="EMBL" id="LYPA01000064">
    <property type="protein sequence ID" value="OBR65032.1"/>
    <property type="molecule type" value="Genomic_DNA"/>
</dbReference>
<gene>
    <name evidence="2" type="ORF">A7K91_05560</name>
</gene>
<proteinExistence type="predicted"/>
<dbReference type="OrthoDB" id="2475185at2"/>
<feature type="signal peptide" evidence="1">
    <location>
        <begin position="1"/>
        <end position="29"/>
    </location>
</feature>
<protein>
    <submittedName>
        <fullName evidence="2">Uncharacterized protein</fullName>
    </submittedName>
</protein>
<dbReference type="STRING" id="1844972.A7K91_05560"/>